<dbReference type="PANTHER" id="PTHR13691">
    <property type="entry name" value="RIBOSOMAL PROTEIN L2"/>
    <property type="match status" value="1"/>
</dbReference>
<evidence type="ECO:0000259" key="5">
    <source>
        <dbReference type="SMART" id="SM01382"/>
    </source>
</evidence>
<organism evidence="7">
    <name type="scientific">mine drainage metagenome</name>
    <dbReference type="NCBI Taxonomy" id="410659"/>
    <lineage>
        <taxon>unclassified sequences</taxon>
        <taxon>metagenomes</taxon>
        <taxon>ecological metagenomes</taxon>
    </lineage>
</organism>
<evidence type="ECO:0000256" key="4">
    <source>
        <dbReference type="SAM" id="MobiDB-lite"/>
    </source>
</evidence>
<dbReference type="EMBL" id="AUZZ01006145">
    <property type="protein sequence ID" value="EQD47203.1"/>
    <property type="molecule type" value="Genomic_DNA"/>
</dbReference>
<dbReference type="PIRSF" id="PIRSF002158">
    <property type="entry name" value="Ribosomal_L2"/>
    <property type="match status" value="1"/>
</dbReference>
<reference evidence="7" key="1">
    <citation type="submission" date="2013-08" db="EMBL/GenBank/DDBJ databases">
        <authorList>
            <person name="Mendez C."/>
            <person name="Richter M."/>
            <person name="Ferrer M."/>
            <person name="Sanchez J."/>
        </authorList>
    </citation>
    <scope>NUCLEOTIDE SEQUENCE</scope>
</reference>
<evidence type="ECO:0000313" key="7">
    <source>
        <dbReference type="EMBL" id="EQD47203.1"/>
    </source>
</evidence>
<keyword evidence="2 7" id="KW-0689">Ribosomal protein</keyword>
<dbReference type="Gene3D" id="2.40.50.140">
    <property type="entry name" value="Nucleic acid-binding proteins"/>
    <property type="match status" value="1"/>
</dbReference>
<dbReference type="InterPro" id="IPR008991">
    <property type="entry name" value="Translation_prot_SH3-like_sf"/>
</dbReference>
<dbReference type="InterPro" id="IPR022666">
    <property type="entry name" value="Ribosomal_uL2_RNA-bd_dom"/>
</dbReference>
<dbReference type="PANTHER" id="PTHR13691:SF16">
    <property type="entry name" value="LARGE RIBOSOMAL SUBUNIT PROTEIN UL2"/>
    <property type="match status" value="1"/>
</dbReference>
<dbReference type="GO" id="GO:0003723">
    <property type="term" value="F:RNA binding"/>
    <property type="evidence" value="ECO:0007669"/>
    <property type="project" value="TreeGrafter"/>
</dbReference>
<name>T0ZRD4_9ZZZZ</name>
<dbReference type="GO" id="GO:0003735">
    <property type="term" value="F:structural constituent of ribosome"/>
    <property type="evidence" value="ECO:0007669"/>
    <property type="project" value="InterPro"/>
</dbReference>
<accession>T0ZRD4</accession>
<evidence type="ECO:0000256" key="3">
    <source>
        <dbReference type="ARBA" id="ARBA00023274"/>
    </source>
</evidence>
<evidence type="ECO:0000256" key="2">
    <source>
        <dbReference type="ARBA" id="ARBA00022980"/>
    </source>
</evidence>
<proteinExistence type="inferred from homology"/>
<sequence length="238" mass="25776">MGKKLRQQRRGKGSNTYRKLPNTFDVNVKFAHDASVKRIGEVVALFNSTGHTVPIMEIQYEDLSKSMMIAPEGIAIGDKIFVDYNNNFTLGSVLKLSEIPEGIPIYNIESTPGDGGKMVRVAGAAAYIKAHIGGTATVTMPSKASVVLPGMCRAQLGVIAAGGILDQPLVKAGRSHYIYHALNRTWPRNRGVKMNPVDHPFGGKQHHKGKSSMTSRNAPPGRKVGHIAARRVGRKKKG</sequence>
<dbReference type="SMART" id="SM01382">
    <property type="entry name" value="Ribosomal_L2_C"/>
    <property type="match status" value="1"/>
</dbReference>
<dbReference type="GO" id="GO:0022625">
    <property type="term" value="C:cytosolic large ribosomal subunit"/>
    <property type="evidence" value="ECO:0007669"/>
    <property type="project" value="TreeGrafter"/>
</dbReference>
<reference evidence="7" key="2">
    <citation type="journal article" date="2014" name="ISME J.">
        <title>Microbial stratification in low pH oxic and suboxic macroscopic growths along an acid mine drainage.</title>
        <authorList>
            <person name="Mendez-Garcia C."/>
            <person name="Mesa V."/>
            <person name="Sprenger R.R."/>
            <person name="Richter M."/>
            <person name="Diez M.S."/>
            <person name="Solano J."/>
            <person name="Bargiela R."/>
            <person name="Golyshina O.V."/>
            <person name="Manteca A."/>
            <person name="Ramos J.L."/>
            <person name="Gallego J.R."/>
            <person name="Llorente I."/>
            <person name="Martins Dos Santos V.A."/>
            <person name="Jensen O.N."/>
            <person name="Pelaez A.I."/>
            <person name="Sanchez J."/>
            <person name="Ferrer M."/>
        </authorList>
    </citation>
    <scope>NUCLEOTIDE SEQUENCE</scope>
</reference>
<dbReference type="Gene3D" id="4.10.950.10">
    <property type="entry name" value="Ribosomal protein L2, domain 3"/>
    <property type="match status" value="1"/>
</dbReference>
<dbReference type="InterPro" id="IPR022669">
    <property type="entry name" value="Ribosomal_uL2_C"/>
</dbReference>
<feature type="domain" description="Large ribosomal subunit protein uL2 RNA-binding" evidence="6">
    <location>
        <begin position="11"/>
        <end position="82"/>
    </location>
</feature>
<gene>
    <name evidence="7" type="ORF">B2A_08528</name>
</gene>
<dbReference type="SUPFAM" id="SSF50104">
    <property type="entry name" value="Translation proteins SH3-like domain"/>
    <property type="match status" value="1"/>
</dbReference>
<dbReference type="InterPro" id="IPR012340">
    <property type="entry name" value="NA-bd_OB-fold"/>
</dbReference>
<keyword evidence="3" id="KW-0687">Ribonucleoprotein</keyword>
<feature type="region of interest" description="Disordered" evidence="4">
    <location>
        <begin position="200"/>
        <end position="225"/>
    </location>
</feature>
<comment type="caution">
    <text evidence="7">The sequence shown here is derived from an EMBL/GenBank/DDBJ whole genome shotgun (WGS) entry which is preliminary data.</text>
</comment>
<dbReference type="InterPro" id="IPR014726">
    <property type="entry name" value="Ribosomal_uL2_dom3"/>
</dbReference>
<feature type="domain" description="Large ribosomal subunit protein uL2 C-terminal" evidence="5">
    <location>
        <begin position="88"/>
        <end position="220"/>
    </location>
</feature>
<evidence type="ECO:0000256" key="1">
    <source>
        <dbReference type="ARBA" id="ARBA00005636"/>
    </source>
</evidence>
<dbReference type="Pfam" id="PF03947">
    <property type="entry name" value="Ribosomal_L2_C"/>
    <property type="match status" value="1"/>
</dbReference>
<evidence type="ECO:0000259" key="6">
    <source>
        <dbReference type="SMART" id="SM01383"/>
    </source>
</evidence>
<protein>
    <submittedName>
        <fullName evidence="7">50S ribosomal protein L2P</fullName>
    </submittedName>
</protein>
<dbReference type="InterPro" id="IPR002171">
    <property type="entry name" value="Ribosomal_uL2"/>
</dbReference>
<dbReference type="InterPro" id="IPR014722">
    <property type="entry name" value="Rib_uL2_dom2"/>
</dbReference>
<dbReference type="AlphaFoldDB" id="T0ZRD4"/>
<comment type="similarity">
    <text evidence="1">Belongs to the universal ribosomal protein uL2 family.</text>
</comment>
<dbReference type="SUPFAM" id="SSF50249">
    <property type="entry name" value="Nucleic acid-binding proteins"/>
    <property type="match status" value="1"/>
</dbReference>
<dbReference type="Gene3D" id="2.30.30.30">
    <property type="match status" value="1"/>
</dbReference>
<dbReference type="SMART" id="SM01383">
    <property type="entry name" value="Ribosomal_L2"/>
    <property type="match status" value="1"/>
</dbReference>
<dbReference type="GO" id="GO:0002181">
    <property type="term" value="P:cytoplasmic translation"/>
    <property type="evidence" value="ECO:0007669"/>
    <property type="project" value="TreeGrafter"/>
</dbReference>